<feature type="domain" description="N-acetyltransferase" evidence="1">
    <location>
        <begin position="69"/>
        <end position="240"/>
    </location>
</feature>
<evidence type="ECO:0000313" key="2">
    <source>
        <dbReference type="EMBL" id="KAF6818085.1"/>
    </source>
</evidence>
<dbReference type="EMBL" id="WIGO01000307">
    <property type="protein sequence ID" value="KAF6818085.1"/>
    <property type="molecule type" value="Genomic_DNA"/>
</dbReference>
<dbReference type="Gene3D" id="3.40.630.30">
    <property type="match status" value="1"/>
</dbReference>
<accession>A0A8H6JSP5</accession>
<dbReference type="Proteomes" id="UP000654918">
    <property type="component" value="Unassembled WGS sequence"/>
</dbReference>
<protein>
    <recommendedName>
        <fullName evidence="1">N-acetyltransferase domain-containing protein</fullName>
    </recommendedName>
</protein>
<sequence>MFRRLFTPASPFTISGVTYDDAFGVAETSTLAFYHTDQHWRALWGSTPLDKIMRGAFARMSQGLASDRARTRHIKAVDRATGKVIGYARWILPEDNDSIRWVDAKMREPSVQQSGAFEVGYEAYTENGRARWMDGNMYKALDTPIREAEIEEMRAHEGPFLVLDYLAVHPDHQRKGVASALVERGLEQADAVGMKVWVMSTATAQPLYEKLGFELFRTVETDVTRFGISEPHRKALLMRR</sequence>
<organism evidence="2 3">
    <name type="scientific">Colletotrichum plurivorum</name>
    <dbReference type="NCBI Taxonomy" id="2175906"/>
    <lineage>
        <taxon>Eukaryota</taxon>
        <taxon>Fungi</taxon>
        <taxon>Dikarya</taxon>
        <taxon>Ascomycota</taxon>
        <taxon>Pezizomycotina</taxon>
        <taxon>Sordariomycetes</taxon>
        <taxon>Hypocreomycetidae</taxon>
        <taxon>Glomerellales</taxon>
        <taxon>Glomerellaceae</taxon>
        <taxon>Colletotrichum</taxon>
        <taxon>Colletotrichum orchidearum species complex</taxon>
    </lineage>
</organism>
<evidence type="ECO:0000259" key="1">
    <source>
        <dbReference type="PROSITE" id="PS51186"/>
    </source>
</evidence>
<reference evidence="2" key="1">
    <citation type="journal article" date="2020" name="Phytopathology">
        <title>Genome Sequence Resources of Colletotrichum truncatum, C. plurivorum, C. musicola, and C. sojae: Four Species Pathogenic to Soybean (Glycine max).</title>
        <authorList>
            <person name="Rogerio F."/>
            <person name="Boufleur T.R."/>
            <person name="Ciampi-Guillardi M."/>
            <person name="Sukno S.A."/>
            <person name="Thon M.R."/>
            <person name="Massola Junior N.S."/>
            <person name="Baroncelli R."/>
        </authorList>
    </citation>
    <scope>NUCLEOTIDE SEQUENCE</scope>
    <source>
        <strain evidence="2">LFN00145</strain>
    </source>
</reference>
<evidence type="ECO:0000313" key="3">
    <source>
        <dbReference type="Proteomes" id="UP000654918"/>
    </source>
</evidence>
<dbReference type="CDD" id="cd04301">
    <property type="entry name" value="NAT_SF"/>
    <property type="match status" value="1"/>
</dbReference>
<gene>
    <name evidence="2" type="ORF">CPLU01_13406</name>
</gene>
<dbReference type="PROSITE" id="PS51186">
    <property type="entry name" value="GNAT"/>
    <property type="match status" value="1"/>
</dbReference>
<dbReference type="AlphaFoldDB" id="A0A8H6JSP5"/>
<keyword evidence="3" id="KW-1185">Reference proteome</keyword>
<dbReference type="GO" id="GO:0016747">
    <property type="term" value="F:acyltransferase activity, transferring groups other than amino-acyl groups"/>
    <property type="evidence" value="ECO:0007669"/>
    <property type="project" value="InterPro"/>
</dbReference>
<name>A0A8H6JSP5_9PEZI</name>
<dbReference type="InterPro" id="IPR000182">
    <property type="entry name" value="GNAT_dom"/>
</dbReference>
<comment type="caution">
    <text evidence="2">The sequence shown here is derived from an EMBL/GenBank/DDBJ whole genome shotgun (WGS) entry which is preliminary data.</text>
</comment>
<dbReference type="InterPro" id="IPR016181">
    <property type="entry name" value="Acyl_CoA_acyltransferase"/>
</dbReference>
<dbReference type="SUPFAM" id="SSF55729">
    <property type="entry name" value="Acyl-CoA N-acyltransferases (Nat)"/>
    <property type="match status" value="1"/>
</dbReference>
<proteinExistence type="predicted"/>
<dbReference type="PANTHER" id="PTHR42791">
    <property type="entry name" value="GNAT FAMILY ACETYLTRANSFERASE"/>
    <property type="match status" value="1"/>
</dbReference>
<dbReference type="Pfam" id="PF13508">
    <property type="entry name" value="Acetyltransf_7"/>
    <property type="match status" value="1"/>
</dbReference>
<dbReference type="PANTHER" id="PTHR42791:SF2">
    <property type="entry name" value="N-ACETYLTRANSFERASE DOMAIN-CONTAINING PROTEIN"/>
    <property type="match status" value="1"/>
</dbReference>
<dbReference type="InterPro" id="IPR052523">
    <property type="entry name" value="Trichothecene_AcTrans"/>
</dbReference>